<feature type="domain" description="BRCT" evidence="2">
    <location>
        <begin position="1011"/>
        <end position="1123"/>
    </location>
</feature>
<name>A0A1J9R951_9EURO</name>
<reference evidence="3 4" key="1">
    <citation type="submission" date="2015-08" db="EMBL/GenBank/DDBJ databases">
        <title>Emmonsia species relationships and genome sequence.</title>
        <authorList>
            <person name="Cuomo C.A."/>
            <person name="Schwartz I.S."/>
            <person name="Kenyon C."/>
            <person name="De Hoog G.S."/>
            <person name="Govender N.P."/>
            <person name="Botha A."/>
            <person name="Moreno L."/>
            <person name="De Vries M."/>
            <person name="Munoz J.F."/>
            <person name="Stielow J.B."/>
        </authorList>
    </citation>
    <scope>NUCLEOTIDE SEQUENCE [LARGE SCALE GENOMIC DNA]</scope>
    <source>
        <strain evidence="3 4">EI222</strain>
    </source>
</reference>
<feature type="compositionally biased region" description="Basic residues" evidence="1">
    <location>
        <begin position="285"/>
        <end position="296"/>
    </location>
</feature>
<feature type="compositionally biased region" description="Polar residues" evidence="1">
    <location>
        <begin position="509"/>
        <end position="521"/>
    </location>
</feature>
<dbReference type="InterPro" id="IPR001357">
    <property type="entry name" value="BRCT_dom"/>
</dbReference>
<feature type="compositionally biased region" description="Basic and acidic residues" evidence="1">
    <location>
        <begin position="1166"/>
        <end position="1177"/>
    </location>
</feature>
<dbReference type="PANTHER" id="PTHR14625:SF3">
    <property type="entry name" value="MICROCEPHALIN"/>
    <property type="match status" value="1"/>
</dbReference>
<evidence type="ECO:0000313" key="3">
    <source>
        <dbReference type="EMBL" id="OJD24189.1"/>
    </source>
</evidence>
<keyword evidence="4" id="KW-1185">Reference proteome</keyword>
<feature type="compositionally biased region" description="Low complexity" evidence="1">
    <location>
        <begin position="933"/>
        <end position="944"/>
    </location>
</feature>
<feature type="compositionally biased region" description="Acidic residues" evidence="1">
    <location>
        <begin position="161"/>
        <end position="171"/>
    </location>
</feature>
<dbReference type="VEuPathDB" id="FungiDB:ACJ73_04446"/>
<feature type="region of interest" description="Disordered" evidence="1">
    <location>
        <begin position="1131"/>
        <end position="1260"/>
    </location>
</feature>
<feature type="compositionally biased region" description="Low complexity" evidence="1">
    <location>
        <begin position="42"/>
        <end position="52"/>
    </location>
</feature>
<dbReference type="Proteomes" id="UP000242791">
    <property type="component" value="Unassembled WGS sequence"/>
</dbReference>
<dbReference type="STRING" id="1658174.A0A1J9R951"/>
<dbReference type="EMBL" id="LGTZ01000616">
    <property type="protein sequence ID" value="OJD24189.1"/>
    <property type="molecule type" value="Genomic_DNA"/>
</dbReference>
<feature type="compositionally biased region" description="Basic and acidic residues" evidence="1">
    <location>
        <begin position="361"/>
        <end position="377"/>
    </location>
</feature>
<feature type="compositionally biased region" description="Basic and acidic residues" evidence="1">
    <location>
        <begin position="310"/>
        <end position="321"/>
    </location>
</feature>
<feature type="compositionally biased region" description="Polar residues" evidence="1">
    <location>
        <begin position="381"/>
        <end position="412"/>
    </location>
</feature>
<feature type="compositionally biased region" description="Polar residues" evidence="1">
    <location>
        <begin position="987"/>
        <end position="999"/>
    </location>
</feature>
<evidence type="ECO:0000313" key="4">
    <source>
        <dbReference type="Proteomes" id="UP000242791"/>
    </source>
</evidence>
<accession>A0A1J9R951</accession>
<dbReference type="CDD" id="cd17716">
    <property type="entry name" value="BRCT_microcephalin_rpt1"/>
    <property type="match status" value="1"/>
</dbReference>
<dbReference type="PROSITE" id="PS50172">
    <property type="entry name" value="BRCT"/>
    <property type="match status" value="1"/>
</dbReference>
<feature type="compositionally biased region" description="Low complexity" evidence="1">
    <location>
        <begin position="127"/>
        <end position="141"/>
    </location>
</feature>
<dbReference type="SUPFAM" id="SSF52113">
    <property type="entry name" value="BRCT domain"/>
    <property type="match status" value="1"/>
</dbReference>
<feature type="compositionally biased region" description="Polar residues" evidence="1">
    <location>
        <begin position="188"/>
        <end position="203"/>
    </location>
</feature>
<protein>
    <recommendedName>
        <fullName evidence="2">BRCT domain-containing protein</fullName>
    </recommendedName>
</protein>
<feature type="compositionally biased region" description="Polar residues" evidence="1">
    <location>
        <begin position="272"/>
        <end position="281"/>
    </location>
</feature>
<dbReference type="PANTHER" id="PTHR14625">
    <property type="entry name" value="MICROCEPHALIN"/>
    <property type="match status" value="1"/>
</dbReference>
<feature type="compositionally biased region" description="Low complexity" evidence="1">
    <location>
        <begin position="474"/>
        <end position="492"/>
    </location>
</feature>
<organism evidence="3 4">
    <name type="scientific">Blastomyces percursus</name>
    <dbReference type="NCBI Taxonomy" id="1658174"/>
    <lineage>
        <taxon>Eukaryota</taxon>
        <taxon>Fungi</taxon>
        <taxon>Dikarya</taxon>
        <taxon>Ascomycota</taxon>
        <taxon>Pezizomycotina</taxon>
        <taxon>Eurotiomycetes</taxon>
        <taxon>Eurotiomycetidae</taxon>
        <taxon>Onygenales</taxon>
        <taxon>Ajellomycetaceae</taxon>
        <taxon>Blastomyces</taxon>
    </lineage>
</organism>
<feature type="compositionally biased region" description="Polar residues" evidence="1">
    <location>
        <begin position="1196"/>
        <end position="1225"/>
    </location>
</feature>
<comment type="caution">
    <text evidence="3">The sequence shown here is derived from an EMBL/GenBank/DDBJ whole genome shotgun (WGS) entry which is preliminary data.</text>
</comment>
<feature type="region of interest" description="Disordered" evidence="1">
    <location>
        <begin position="912"/>
        <end position="1007"/>
    </location>
</feature>
<feature type="compositionally biased region" description="Polar residues" evidence="1">
    <location>
        <begin position="299"/>
        <end position="308"/>
    </location>
</feature>
<dbReference type="OrthoDB" id="2384350at2759"/>
<feature type="region of interest" description="Disordered" evidence="1">
    <location>
        <begin position="1"/>
        <end position="535"/>
    </location>
</feature>
<gene>
    <name evidence="3" type="ORF">ACJ73_04446</name>
</gene>
<dbReference type="InterPro" id="IPR022047">
    <property type="entry name" value="Microcephalin-like"/>
</dbReference>
<evidence type="ECO:0000256" key="1">
    <source>
        <dbReference type="SAM" id="MobiDB-lite"/>
    </source>
</evidence>
<dbReference type="GO" id="GO:0000278">
    <property type="term" value="P:mitotic cell cycle"/>
    <property type="evidence" value="ECO:0007669"/>
    <property type="project" value="TreeGrafter"/>
</dbReference>
<sequence length="1317" mass="142657">MPPRTAAVPTPASPPKRMTRARAARNMEISEAPATTVRKETTAANKATTQAKGRPRTKTADAPTVTKSATGRKVAIAASNTDGVDLKKQPVRRGRKKVQEEAQDISTIDGDTSDDEMDIVTVKAKPKAVPSSKAAPASKASTGRTRKAVPAPTRKGQEEPVNVDDDDDDNDELAHPGLPKRRPGKPKATSTTRKSQPTATQSFEKAPVERPRKAATVAVNDGKKGTSKTIHISASSLAASSATSRARTAAATAPRRKVTFLDMATDSDKENQPISASTATEPKQKIKIGIKAKPVRKITPTSDEQISMTRAKEERKKEPLSPKKATQVARSGSSASSADDAEYGDFGSPRPRISRHNGSPTKRDPQRPFDSPAKKVDFVSPTKQSSQVPSLPQGTRNEQPLFSCSIQDTISADSVMLSSPARKRPPSPFKESMRDSPRRAPLQSAALPSCAEAVDKREYSPLKISPKKGNLGASFPQSPFKSTSTPSKGKPSLLRSPAKRPPLPIKVLSGSTRGETPTRESITAARSEESSPYHIKTSVPLEKSSTQIFDQSATVELKNDDVFTDCTFAFETSVLEARHSLGIPGEDVDRPILEEASDESNMTAQAQELDNPFVITEITSTPSTPIGRYDICNPDSSIESGRSYDFIPPAAPSPVFTAKSPVQSLYRDDIIDESEDELMADASPLKLNNSQSRRETLFGATVEYDLRNTDEASEEKLGFTPLAERLSQWGSISPVKRRSSRIQGRGLFSPVKPSEAIKQEDSERHDGLENAPQQLAFRLPTSSGITVPTFFEGEMAVHYRESMDRAITPAELDGDVAGENGDSTMGQMLDDDNLHIASEIHEDEENDDEAFGDENAAPPQSIVPIDPRLFDADASHGENLGAVEKENSVPLPMSVTPVRSRVFPRTIHTVSKVPLRPDGDGSVLKVSRKRSRSLSSSPRKNSSLQLGKSKVPPSLSPRKGRTSLKPSDGDISEREAESEQPDETPVKYNTSTWPRSSGDSAKISPNKPCPNNDKVLQGAVVFADVHTAEGADASGIFVELLTQMGARCVKSWSWNPRASLSPVDGVDPKEGKVGITHVVFKDGGVRTLEKVREANGLVKCVGVGWVLDCESKGKWLDEINYGVDVSLIPRGGQKRRKSMEPRALGNMNGSIIKLDSSTSSNSGKHNGADRQTFHELMRVSPTPPSSRRETREWDSPETQQQQHFAIQSTPTNPSRSTALSPSSVAETPATPDFNYAFDFEGASPPSPITPYYPSQGTQLAQQTCPPKQLRQGLFDDNGRGDSQMSEGLRIRLEAARRRSLVWKPKVGSPLGRPGMKF</sequence>
<feature type="compositionally biased region" description="Low complexity" evidence="1">
    <location>
        <begin position="233"/>
        <end position="253"/>
    </location>
</feature>
<dbReference type="Gene3D" id="3.40.50.10190">
    <property type="entry name" value="BRCT domain"/>
    <property type="match status" value="1"/>
</dbReference>
<feature type="compositionally biased region" description="Low complexity" evidence="1">
    <location>
        <begin position="329"/>
        <end position="338"/>
    </location>
</feature>
<proteinExistence type="predicted"/>
<evidence type="ECO:0000259" key="2">
    <source>
        <dbReference type="PROSITE" id="PS50172"/>
    </source>
</evidence>
<feature type="compositionally biased region" description="Polar residues" evidence="1">
    <location>
        <begin position="1155"/>
        <end position="1164"/>
    </location>
</feature>
<feature type="compositionally biased region" description="Basic and acidic residues" evidence="1">
    <location>
        <begin position="967"/>
        <end position="977"/>
    </location>
</feature>
<dbReference type="InterPro" id="IPR036420">
    <property type="entry name" value="BRCT_dom_sf"/>
</dbReference>